<proteinExistence type="predicted"/>
<feature type="compositionally biased region" description="Low complexity" evidence="3">
    <location>
        <begin position="1"/>
        <end position="15"/>
    </location>
</feature>
<dbReference type="SUPFAM" id="SSF46689">
    <property type="entry name" value="Homeodomain-like"/>
    <property type="match status" value="1"/>
</dbReference>
<evidence type="ECO:0000313" key="6">
    <source>
        <dbReference type="Proteomes" id="UP000238220"/>
    </source>
</evidence>
<dbReference type="Gene3D" id="1.10.10.60">
    <property type="entry name" value="Homeodomain-like"/>
    <property type="match status" value="1"/>
</dbReference>
<keyword evidence="2" id="KW-0804">Transcription</keyword>
<dbReference type="Pfam" id="PF02909">
    <property type="entry name" value="TetR_C_1"/>
    <property type="match status" value="1"/>
</dbReference>
<dbReference type="SUPFAM" id="SSF48498">
    <property type="entry name" value="Tetracyclin repressor-like, C-terminal domain"/>
    <property type="match status" value="1"/>
</dbReference>
<accession>A0A2S5TF81</accession>
<dbReference type="InterPro" id="IPR009057">
    <property type="entry name" value="Homeodomain-like_sf"/>
</dbReference>
<dbReference type="Proteomes" id="UP000238220">
    <property type="component" value="Unassembled WGS sequence"/>
</dbReference>
<keyword evidence="6" id="KW-1185">Reference proteome</keyword>
<dbReference type="InterPro" id="IPR036271">
    <property type="entry name" value="Tet_transcr_reg_TetR-rel_C_sf"/>
</dbReference>
<keyword evidence="1" id="KW-0805">Transcription regulation</keyword>
<name>A0A2S5TF81_9GAMM</name>
<dbReference type="AlphaFoldDB" id="A0A2S5TF81"/>
<evidence type="ECO:0000259" key="4">
    <source>
        <dbReference type="Pfam" id="PF02909"/>
    </source>
</evidence>
<reference evidence="5 6" key="1">
    <citation type="submission" date="2018-02" db="EMBL/GenBank/DDBJ databases">
        <title>Genome sequencing of Solimonas sp. HR-BB.</title>
        <authorList>
            <person name="Lee Y."/>
            <person name="Jeon C.O."/>
        </authorList>
    </citation>
    <scope>NUCLEOTIDE SEQUENCE [LARGE SCALE GENOMIC DNA]</scope>
    <source>
        <strain evidence="5 6">HR-BB</strain>
    </source>
</reference>
<evidence type="ECO:0000313" key="5">
    <source>
        <dbReference type="EMBL" id="PPE73592.1"/>
    </source>
</evidence>
<gene>
    <name evidence="5" type="ORF">C3942_12375</name>
</gene>
<feature type="region of interest" description="Disordered" evidence="3">
    <location>
        <begin position="1"/>
        <end position="21"/>
    </location>
</feature>
<evidence type="ECO:0000256" key="3">
    <source>
        <dbReference type="SAM" id="MobiDB-lite"/>
    </source>
</evidence>
<dbReference type="InterPro" id="IPR004111">
    <property type="entry name" value="Repressor_TetR_C"/>
</dbReference>
<organism evidence="5 6">
    <name type="scientific">Solimonas fluminis</name>
    <dbReference type="NCBI Taxonomy" id="2086571"/>
    <lineage>
        <taxon>Bacteria</taxon>
        <taxon>Pseudomonadati</taxon>
        <taxon>Pseudomonadota</taxon>
        <taxon>Gammaproteobacteria</taxon>
        <taxon>Nevskiales</taxon>
        <taxon>Nevskiaceae</taxon>
        <taxon>Solimonas</taxon>
    </lineage>
</organism>
<sequence>MSGAAIKAGRGQAAAPRVGRPPSVTVPQIVAVALELGLDNLSLKQLADRLGIGLATLYRHVGTRDELLRLASFELMLRRQAPAAESAHWSEVALQYAETLLQSFIAEPQLITELQRGRLGPHVEVDLLEKFLGVITRHGFSIDEGVRLFHAIGTVVVGTATGMTGNRAAEAAGESWKLETRRVLGARDDDELPLVRRAYPQFIDPGTAQWQFTIRSLLAGVAAGRGEVLPADLLSTPTADRAVSITRKGSGKP</sequence>
<dbReference type="Gene3D" id="1.10.357.10">
    <property type="entry name" value="Tetracycline Repressor, domain 2"/>
    <property type="match status" value="1"/>
</dbReference>
<dbReference type="GO" id="GO:0045892">
    <property type="term" value="P:negative regulation of DNA-templated transcription"/>
    <property type="evidence" value="ECO:0007669"/>
    <property type="project" value="InterPro"/>
</dbReference>
<dbReference type="OrthoDB" id="7468777at2"/>
<evidence type="ECO:0000256" key="2">
    <source>
        <dbReference type="ARBA" id="ARBA00023163"/>
    </source>
</evidence>
<feature type="domain" description="Tetracycline repressor TetR C-terminal" evidence="4">
    <location>
        <begin position="82"/>
        <end position="223"/>
    </location>
</feature>
<evidence type="ECO:0000256" key="1">
    <source>
        <dbReference type="ARBA" id="ARBA00023015"/>
    </source>
</evidence>
<comment type="caution">
    <text evidence="5">The sequence shown here is derived from an EMBL/GenBank/DDBJ whole genome shotgun (WGS) entry which is preliminary data.</text>
</comment>
<protein>
    <recommendedName>
        <fullName evidence="4">Tetracycline repressor TetR C-terminal domain-containing protein</fullName>
    </recommendedName>
</protein>
<dbReference type="EMBL" id="PSNW01000006">
    <property type="protein sequence ID" value="PPE73592.1"/>
    <property type="molecule type" value="Genomic_DNA"/>
</dbReference>
<dbReference type="RefSeq" id="WP_104230654.1">
    <property type="nucleotide sequence ID" value="NZ_PSNW01000006.1"/>
</dbReference>